<proteinExistence type="predicted"/>
<evidence type="ECO:0000313" key="2">
    <source>
        <dbReference type="WBParaSite" id="nRc.2.0.1.t10138-RA"/>
    </source>
</evidence>
<dbReference type="Proteomes" id="UP000887565">
    <property type="component" value="Unplaced"/>
</dbReference>
<evidence type="ECO:0000313" key="1">
    <source>
        <dbReference type="Proteomes" id="UP000887565"/>
    </source>
</evidence>
<protein>
    <submittedName>
        <fullName evidence="2">Uncharacterized protein</fullName>
    </submittedName>
</protein>
<name>A0A915I8Q1_ROMCU</name>
<reference evidence="2" key="1">
    <citation type="submission" date="2022-11" db="UniProtKB">
        <authorList>
            <consortium name="WormBaseParasite"/>
        </authorList>
    </citation>
    <scope>IDENTIFICATION</scope>
</reference>
<accession>A0A915I8Q1</accession>
<dbReference type="WBParaSite" id="nRc.2.0.1.t10138-RA">
    <property type="protein sequence ID" value="nRc.2.0.1.t10138-RA"/>
    <property type="gene ID" value="nRc.2.0.1.g10138"/>
</dbReference>
<organism evidence="1 2">
    <name type="scientific">Romanomermis culicivorax</name>
    <name type="common">Nematode worm</name>
    <dbReference type="NCBI Taxonomy" id="13658"/>
    <lineage>
        <taxon>Eukaryota</taxon>
        <taxon>Metazoa</taxon>
        <taxon>Ecdysozoa</taxon>
        <taxon>Nematoda</taxon>
        <taxon>Enoplea</taxon>
        <taxon>Dorylaimia</taxon>
        <taxon>Mermithida</taxon>
        <taxon>Mermithoidea</taxon>
        <taxon>Mermithidae</taxon>
        <taxon>Romanomermis</taxon>
    </lineage>
</organism>
<sequence>MSYIFRSGNKCKSGRNLYDMIRNSNYITECSHFLTTSSSTSKTKCVKIITISFASIFLTNLRTLQYETSTLN</sequence>
<dbReference type="AlphaFoldDB" id="A0A915I8Q1"/>
<keyword evidence="1" id="KW-1185">Reference proteome</keyword>